<feature type="domain" description="DCUN1" evidence="2">
    <location>
        <begin position="1"/>
        <end position="189"/>
    </location>
</feature>
<dbReference type="PANTHER" id="PTHR12281:SF31">
    <property type="entry name" value="DCN1-LIKE PROTEIN 3"/>
    <property type="match status" value="1"/>
</dbReference>
<dbReference type="Proteomes" id="UP001302812">
    <property type="component" value="Unassembled WGS sequence"/>
</dbReference>
<dbReference type="Gene3D" id="1.10.238.200">
    <property type="entry name" value="Cullin, PONY binding domain"/>
    <property type="match status" value="1"/>
</dbReference>
<dbReference type="GO" id="GO:0000151">
    <property type="term" value="C:ubiquitin ligase complex"/>
    <property type="evidence" value="ECO:0007669"/>
    <property type="project" value="TreeGrafter"/>
</dbReference>
<dbReference type="GO" id="GO:0097602">
    <property type="term" value="F:cullin family protein binding"/>
    <property type="evidence" value="ECO:0007669"/>
    <property type="project" value="TreeGrafter"/>
</dbReference>
<organism evidence="3 4">
    <name type="scientific">Canariomyces notabilis</name>
    <dbReference type="NCBI Taxonomy" id="2074819"/>
    <lineage>
        <taxon>Eukaryota</taxon>
        <taxon>Fungi</taxon>
        <taxon>Dikarya</taxon>
        <taxon>Ascomycota</taxon>
        <taxon>Pezizomycotina</taxon>
        <taxon>Sordariomycetes</taxon>
        <taxon>Sordariomycetidae</taxon>
        <taxon>Sordariales</taxon>
        <taxon>Chaetomiaceae</taxon>
        <taxon>Canariomyces</taxon>
    </lineage>
</organism>
<dbReference type="GO" id="GO:0032182">
    <property type="term" value="F:ubiquitin-like protein binding"/>
    <property type="evidence" value="ECO:0007669"/>
    <property type="project" value="TreeGrafter"/>
</dbReference>
<dbReference type="PROSITE" id="PS51229">
    <property type="entry name" value="DCUN1"/>
    <property type="match status" value="1"/>
</dbReference>
<evidence type="ECO:0000256" key="1">
    <source>
        <dbReference type="RuleBase" id="RU410713"/>
    </source>
</evidence>
<dbReference type="AlphaFoldDB" id="A0AAN6QEU4"/>
<dbReference type="GO" id="GO:0031624">
    <property type="term" value="F:ubiquitin conjugating enzyme binding"/>
    <property type="evidence" value="ECO:0007669"/>
    <property type="project" value="TreeGrafter"/>
</dbReference>
<dbReference type="GeneID" id="89936289"/>
<feature type="non-terminal residue" evidence="3">
    <location>
        <position position="1"/>
    </location>
</feature>
<proteinExistence type="predicted"/>
<dbReference type="EMBL" id="MU853359">
    <property type="protein sequence ID" value="KAK4108923.1"/>
    <property type="molecule type" value="Genomic_DNA"/>
</dbReference>
<evidence type="ECO:0000313" key="4">
    <source>
        <dbReference type="Proteomes" id="UP001302812"/>
    </source>
</evidence>
<gene>
    <name evidence="3" type="ORF">N656DRAFT_716869</name>
</gene>
<dbReference type="InterPro" id="IPR042460">
    <property type="entry name" value="DCN1-like_PONY"/>
</dbReference>
<reference evidence="3" key="2">
    <citation type="submission" date="2023-05" db="EMBL/GenBank/DDBJ databases">
        <authorList>
            <consortium name="Lawrence Berkeley National Laboratory"/>
            <person name="Steindorff A."/>
            <person name="Hensen N."/>
            <person name="Bonometti L."/>
            <person name="Westerberg I."/>
            <person name="Brannstrom I.O."/>
            <person name="Guillou S."/>
            <person name="Cros-Aarteil S."/>
            <person name="Calhoun S."/>
            <person name="Haridas S."/>
            <person name="Kuo A."/>
            <person name="Mondo S."/>
            <person name="Pangilinan J."/>
            <person name="Riley R."/>
            <person name="Labutti K."/>
            <person name="Andreopoulos B."/>
            <person name="Lipzen A."/>
            <person name="Chen C."/>
            <person name="Yanf M."/>
            <person name="Daum C."/>
            <person name="Ng V."/>
            <person name="Clum A."/>
            <person name="Ohm R."/>
            <person name="Martin F."/>
            <person name="Silar P."/>
            <person name="Natvig D."/>
            <person name="Lalanne C."/>
            <person name="Gautier V."/>
            <person name="Ament-Velasquez S.L."/>
            <person name="Kruys A."/>
            <person name="Hutchinson M.I."/>
            <person name="Powell A.J."/>
            <person name="Barry K."/>
            <person name="Miller A.N."/>
            <person name="Grigoriev I.V."/>
            <person name="Debuchy R."/>
            <person name="Gladieux P."/>
            <person name="Thoren M.H."/>
            <person name="Johannesson H."/>
        </authorList>
    </citation>
    <scope>NUCLEOTIDE SEQUENCE</scope>
    <source>
        <strain evidence="3">CBS 508.74</strain>
    </source>
</reference>
<comment type="caution">
    <text evidence="3">The sequence shown here is derived from an EMBL/GenBank/DDBJ whole genome shotgun (WGS) entry which is preliminary data.</text>
</comment>
<dbReference type="PANTHER" id="PTHR12281">
    <property type="entry name" value="RP42 RELATED"/>
    <property type="match status" value="1"/>
</dbReference>
<dbReference type="InterPro" id="IPR005176">
    <property type="entry name" value="PONY_dom"/>
</dbReference>
<dbReference type="GO" id="GO:0045116">
    <property type="term" value="P:protein neddylation"/>
    <property type="evidence" value="ECO:0007669"/>
    <property type="project" value="TreeGrafter"/>
</dbReference>
<accession>A0AAN6QEU4</accession>
<evidence type="ECO:0000259" key="2">
    <source>
        <dbReference type="PROSITE" id="PS51229"/>
    </source>
</evidence>
<dbReference type="RefSeq" id="XP_064666493.1">
    <property type="nucleotide sequence ID" value="XM_064812164.1"/>
</dbReference>
<comment type="function">
    <text evidence="1">Neddylation of cullins play an essential role in the regulation of SCF-type complexes activity.</text>
</comment>
<protein>
    <recommendedName>
        <fullName evidence="1">Defective in cullin neddylation protein</fullName>
    </recommendedName>
</protein>
<sequence>LGVESAVGYISSVANPEDYSMFVVLDIVQAETMGQISRTGFVKGWSQQKVAANPKSHKAHVQRLCKQVVTDPAYFKKLYDLAFRIGKEPQQRALDMESAITFWGVLFEPTMHSWRSPKVNWLEAWSGFLRGKFYVENGNSSRWTRTVSRDLWTQTAAFAARTMEDESLGFWSEEQAWPGLIDEFVVWCREKGIVPGKKEKGMEVDD</sequence>
<keyword evidence="4" id="KW-1185">Reference proteome</keyword>
<evidence type="ECO:0000313" key="3">
    <source>
        <dbReference type="EMBL" id="KAK4108923.1"/>
    </source>
</evidence>
<reference evidence="3" key="1">
    <citation type="journal article" date="2023" name="Mol. Phylogenet. Evol.">
        <title>Genome-scale phylogeny and comparative genomics of the fungal order Sordariales.</title>
        <authorList>
            <person name="Hensen N."/>
            <person name="Bonometti L."/>
            <person name="Westerberg I."/>
            <person name="Brannstrom I.O."/>
            <person name="Guillou S."/>
            <person name="Cros-Aarteil S."/>
            <person name="Calhoun S."/>
            <person name="Haridas S."/>
            <person name="Kuo A."/>
            <person name="Mondo S."/>
            <person name="Pangilinan J."/>
            <person name="Riley R."/>
            <person name="LaButti K."/>
            <person name="Andreopoulos B."/>
            <person name="Lipzen A."/>
            <person name="Chen C."/>
            <person name="Yan M."/>
            <person name="Daum C."/>
            <person name="Ng V."/>
            <person name="Clum A."/>
            <person name="Steindorff A."/>
            <person name="Ohm R.A."/>
            <person name="Martin F."/>
            <person name="Silar P."/>
            <person name="Natvig D.O."/>
            <person name="Lalanne C."/>
            <person name="Gautier V."/>
            <person name="Ament-Velasquez S.L."/>
            <person name="Kruys A."/>
            <person name="Hutchinson M.I."/>
            <person name="Powell A.J."/>
            <person name="Barry K."/>
            <person name="Miller A.N."/>
            <person name="Grigoriev I.V."/>
            <person name="Debuchy R."/>
            <person name="Gladieux P."/>
            <person name="Hiltunen Thoren M."/>
            <person name="Johannesson H."/>
        </authorList>
    </citation>
    <scope>NUCLEOTIDE SEQUENCE</scope>
    <source>
        <strain evidence="3">CBS 508.74</strain>
    </source>
</reference>
<dbReference type="Pfam" id="PF03556">
    <property type="entry name" value="Cullin_binding"/>
    <property type="match status" value="1"/>
</dbReference>
<dbReference type="InterPro" id="IPR014764">
    <property type="entry name" value="DCN-prot"/>
</dbReference>
<name>A0AAN6QEU4_9PEZI</name>
<dbReference type="Gene3D" id="1.10.238.10">
    <property type="entry name" value="EF-hand"/>
    <property type="match status" value="1"/>
</dbReference>